<comment type="caution">
    <text evidence="2">The sequence shown here is derived from an EMBL/GenBank/DDBJ whole genome shotgun (WGS) entry which is preliminary data.</text>
</comment>
<accession>A0A409VPP1</accession>
<dbReference type="Proteomes" id="UP000283269">
    <property type="component" value="Unassembled WGS sequence"/>
</dbReference>
<proteinExistence type="predicted"/>
<protein>
    <submittedName>
        <fullName evidence="2">Uncharacterized protein</fullName>
    </submittedName>
</protein>
<dbReference type="OrthoDB" id="2943593at2759"/>
<feature type="compositionally biased region" description="Polar residues" evidence="1">
    <location>
        <begin position="1"/>
        <end position="14"/>
    </location>
</feature>
<name>A0A409VPP1_PSICY</name>
<feature type="region of interest" description="Disordered" evidence="1">
    <location>
        <begin position="189"/>
        <end position="234"/>
    </location>
</feature>
<reference evidence="2 3" key="1">
    <citation type="journal article" date="2018" name="Evol. Lett.">
        <title>Horizontal gene cluster transfer increased hallucinogenic mushroom diversity.</title>
        <authorList>
            <person name="Reynolds H.T."/>
            <person name="Vijayakumar V."/>
            <person name="Gluck-Thaler E."/>
            <person name="Korotkin H.B."/>
            <person name="Matheny P.B."/>
            <person name="Slot J.C."/>
        </authorList>
    </citation>
    <scope>NUCLEOTIDE SEQUENCE [LARGE SCALE GENOMIC DNA]</scope>
    <source>
        <strain evidence="2 3">2631</strain>
    </source>
</reference>
<feature type="compositionally biased region" description="Polar residues" evidence="1">
    <location>
        <begin position="399"/>
        <end position="409"/>
    </location>
</feature>
<sequence>MSSETLPRNKQSRATAHLSWRYGTHFGNPNKEPAIQDIVSTTTFSESDSEPDPSVYDISAADFPEPPPIGSPVIRRMRSSPWFLPERGFDKDFSDVQHWRLRVPVDDLRSHSRRYDSRQEPPSMFAKEKTRIDPFSSTGQSSENILSGRHMASSSRNNGRKVELEHWERLQSFDINDLSSSDLHPGISTGNISSESGMLSDRTTPRPIRFSRDLPSMTDLNINSDRTDCGHNTISGKQEVRPLTLGSLPRIIRKVASMRSDGQKGDINGGGDNFNIPSRSGQKTLPKARSFRSILRTSEGDQAFKRNSHVEGARNIWPSASVPRDIDLGPIKPSINQVQDRGHFEETNRQRVWHHHLSSPVTGSGVSGSSDQQFHSKFADDASIPGRLASPFSHRTEQKSTSSQKTLFTQERPKATKSFIDFTPDQGAKSKTGAKRERMKNIVARASNSFLGWGKWRTKSSAV</sequence>
<dbReference type="AlphaFoldDB" id="A0A409VPP1"/>
<feature type="region of interest" description="Disordered" evidence="1">
    <location>
        <begin position="260"/>
        <end position="288"/>
    </location>
</feature>
<evidence type="ECO:0000256" key="1">
    <source>
        <dbReference type="SAM" id="MobiDB-lite"/>
    </source>
</evidence>
<feature type="compositionally biased region" description="Polar residues" evidence="1">
    <location>
        <begin position="218"/>
        <end position="234"/>
    </location>
</feature>
<dbReference type="InParanoid" id="A0A409VPP1"/>
<keyword evidence="3" id="KW-1185">Reference proteome</keyword>
<organism evidence="2 3">
    <name type="scientific">Psilocybe cyanescens</name>
    <dbReference type="NCBI Taxonomy" id="93625"/>
    <lineage>
        <taxon>Eukaryota</taxon>
        <taxon>Fungi</taxon>
        <taxon>Dikarya</taxon>
        <taxon>Basidiomycota</taxon>
        <taxon>Agaricomycotina</taxon>
        <taxon>Agaricomycetes</taxon>
        <taxon>Agaricomycetidae</taxon>
        <taxon>Agaricales</taxon>
        <taxon>Agaricineae</taxon>
        <taxon>Strophariaceae</taxon>
        <taxon>Psilocybe</taxon>
    </lineage>
</organism>
<feature type="region of interest" description="Disordered" evidence="1">
    <location>
        <begin position="389"/>
        <end position="437"/>
    </location>
</feature>
<dbReference type="EMBL" id="NHYD01003962">
    <property type="protein sequence ID" value="PPQ68213.1"/>
    <property type="molecule type" value="Genomic_DNA"/>
</dbReference>
<gene>
    <name evidence="2" type="ORF">CVT25_015045</name>
</gene>
<feature type="region of interest" description="Disordered" evidence="1">
    <location>
        <begin position="1"/>
        <end position="72"/>
    </location>
</feature>
<evidence type="ECO:0000313" key="3">
    <source>
        <dbReference type="Proteomes" id="UP000283269"/>
    </source>
</evidence>
<evidence type="ECO:0000313" key="2">
    <source>
        <dbReference type="EMBL" id="PPQ68213.1"/>
    </source>
</evidence>